<feature type="region of interest" description="Disordered" evidence="3">
    <location>
        <begin position="80"/>
        <end position="101"/>
    </location>
</feature>
<dbReference type="InterPro" id="IPR018247">
    <property type="entry name" value="EF_Hand_1_Ca_BS"/>
</dbReference>
<feature type="non-terminal residue" evidence="5">
    <location>
        <position position="1"/>
    </location>
</feature>
<evidence type="ECO:0000256" key="1">
    <source>
        <dbReference type="ARBA" id="ARBA00022737"/>
    </source>
</evidence>
<dbReference type="AlphaFoldDB" id="A0A1D1ZJN2"/>
<dbReference type="PROSITE" id="PS00018">
    <property type="entry name" value="EF_HAND_1"/>
    <property type="match status" value="3"/>
</dbReference>
<dbReference type="GO" id="GO:0043226">
    <property type="term" value="C:organelle"/>
    <property type="evidence" value="ECO:0007669"/>
    <property type="project" value="UniProtKB-ARBA"/>
</dbReference>
<dbReference type="Gene3D" id="1.10.238.10">
    <property type="entry name" value="EF-hand"/>
    <property type="match status" value="2"/>
</dbReference>
<keyword evidence="2" id="KW-0106">Calcium</keyword>
<feature type="domain" description="EF-hand" evidence="4">
    <location>
        <begin position="101"/>
        <end position="136"/>
    </location>
</feature>
<dbReference type="InterPro" id="IPR050145">
    <property type="entry name" value="Centrin_CML-like"/>
</dbReference>
<dbReference type="InterPro" id="IPR011992">
    <property type="entry name" value="EF-hand-dom_pair"/>
</dbReference>
<dbReference type="Pfam" id="PF13499">
    <property type="entry name" value="EF-hand_7"/>
    <property type="match status" value="2"/>
</dbReference>
<protein>
    <submittedName>
        <fullName evidence="5">Putative calcium-binding protein CML41</fullName>
    </submittedName>
</protein>
<feature type="domain" description="EF-hand" evidence="4">
    <location>
        <begin position="207"/>
        <end position="237"/>
    </location>
</feature>
<dbReference type="SMART" id="SM00054">
    <property type="entry name" value="EFh"/>
    <property type="match status" value="3"/>
</dbReference>
<dbReference type="GO" id="GO:0005509">
    <property type="term" value="F:calcium ion binding"/>
    <property type="evidence" value="ECO:0007669"/>
    <property type="project" value="InterPro"/>
</dbReference>
<sequence>SLSLSLSCVCMYVQHDGLLPLVQHPLNQKGKDSLALTSSTQDKTMAKVGVSKATRHCSSGKGFKLGLPGFCRCTVDVAVPASRSSSPSPSSSTSPSRRSKKRLQELHEVFRHFDRDCDGKISAEELRAFFTSIGEGMSAEEAEGAISDLDSDGDGLLDLGDFLVLMEKDGMEEDLRKAFEMFEAVKGSGGITPRGLQRMLQRLGDDRTYEECEAMIQAYDLDGNGELSFHEFHRMMS</sequence>
<gene>
    <name evidence="5" type="primary">CML41_2</name>
    <name evidence="5" type="ORF">g.120446</name>
</gene>
<name>A0A1D1ZJN2_9ARAE</name>
<dbReference type="InterPro" id="IPR002048">
    <property type="entry name" value="EF_hand_dom"/>
</dbReference>
<dbReference type="PROSITE" id="PS50222">
    <property type="entry name" value="EF_HAND_2"/>
    <property type="match status" value="3"/>
</dbReference>
<feature type="compositionally biased region" description="Low complexity" evidence="3">
    <location>
        <begin position="82"/>
        <end position="96"/>
    </location>
</feature>
<evidence type="ECO:0000259" key="4">
    <source>
        <dbReference type="PROSITE" id="PS50222"/>
    </source>
</evidence>
<evidence type="ECO:0000256" key="2">
    <source>
        <dbReference type="ARBA" id="ARBA00022837"/>
    </source>
</evidence>
<feature type="domain" description="EF-hand" evidence="4">
    <location>
        <begin position="137"/>
        <end position="172"/>
    </location>
</feature>
<dbReference type="FunFam" id="1.10.238.10:FF:000178">
    <property type="entry name" value="Calmodulin-2 A"/>
    <property type="match status" value="1"/>
</dbReference>
<organism evidence="5">
    <name type="scientific">Anthurium amnicola</name>
    <dbReference type="NCBI Taxonomy" id="1678845"/>
    <lineage>
        <taxon>Eukaryota</taxon>
        <taxon>Viridiplantae</taxon>
        <taxon>Streptophyta</taxon>
        <taxon>Embryophyta</taxon>
        <taxon>Tracheophyta</taxon>
        <taxon>Spermatophyta</taxon>
        <taxon>Magnoliopsida</taxon>
        <taxon>Liliopsida</taxon>
        <taxon>Araceae</taxon>
        <taxon>Pothoideae</taxon>
        <taxon>Potheae</taxon>
        <taxon>Anthurium</taxon>
    </lineage>
</organism>
<evidence type="ECO:0000256" key="3">
    <source>
        <dbReference type="SAM" id="MobiDB-lite"/>
    </source>
</evidence>
<dbReference type="SUPFAM" id="SSF47473">
    <property type="entry name" value="EF-hand"/>
    <property type="match status" value="1"/>
</dbReference>
<dbReference type="EMBL" id="GDJX01000981">
    <property type="protein sequence ID" value="JAT66955.1"/>
    <property type="molecule type" value="Transcribed_RNA"/>
</dbReference>
<accession>A0A1D1ZJN2</accession>
<dbReference type="CDD" id="cd00051">
    <property type="entry name" value="EFh"/>
    <property type="match status" value="1"/>
</dbReference>
<reference evidence="5" key="1">
    <citation type="submission" date="2015-07" db="EMBL/GenBank/DDBJ databases">
        <title>Transcriptome Assembly of Anthurium amnicola.</title>
        <authorList>
            <person name="Suzuki J."/>
        </authorList>
    </citation>
    <scope>NUCLEOTIDE SEQUENCE</scope>
</reference>
<dbReference type="PANTHER" id="PTHR23050">
    <property type="entry name" value="CALCIUM BINDING PROTEIN"/>
    <property type="match status" value="1"/>
</dbReference>
<keyword evidence="1" id="KW-0677">Repeat</keyword>
<proteinExistence type="predicted"/>
<evidence type="ECO:0000313" key="5">
    <source>
        <dbReference type="EMBL" id="JAT66955.1"/>
    </source>
</evidence>